<accession>A1S613</accession>
<keyword evidence="5 7" id="KW-0573">Peptidoglycan synthesis</keyword>
<dbReference type="InterPro" id="IPR002477">
    <property type="entry name" value="Peptidoglycan-bd-like"/>
</dbReference>
<dbReference type="SUPFAM" id="SSF47090">
    <property type="entry name" value="PGBD-like"/>
    <property type="match status" value="1"/>
</dbReference>
<feature type="active site" description="Nucleophile" evidence="7">
    <location>
        <position position="393"/>
    </location>
</feature>
<dbReference type="KEGG" id="saz:Sama_1612"/>
<keyword evidence="6 7" id="KW-0961">Cell wall biogenesis/degradation</keyword>
<dbReference type="SUPFAM" id="SSF141523">
    <property type="entry name" value="L,D-transpeptidase catalytic domain-like"/>
    <property type="match status" value="1"/>
</dbReference>
<dbReference type="EMBL" id="CP000507">
    <property type="protein sequence ID" value="ABL99819.1"/>
    <property type="molecule type" value="Genomic_DNA"/>
</dbReference>
<proteinExistence type="inferred from homology"/>
<dbReference type="eggNOG" id="COG2989">
    <property type="taxonomic scope" value="Bacteria"/>
</dbReference>
<dbReference type="InterPro" id="IPR036366">
    <property type="entry name" value="PGBDSf"/>
</dbReference>
<evidence type="ECO:0000259" key="8">
    <source>
        <dbReference type="PROSITE" id="PS52029"/>
    </source>
</evidence>
<evidence type="ECO:0000313" key="10">
    <source>
        <dbReference type="Proteomes" id="UP000009175"/>
    </source>
</evidence>
<dbReference type="InterPro" id="IPR036365">
    <property type="entry name" value="PGBD-like_sf"/>
</dbReference>
<organism evidence="9 10">
    <name type="scientific">Shewanella amazonensis (strain ATCC BAA-1098 / SB2B)</name>
    <dbReference type="NCBI Taxonomy" id="326297"/>
    <lineage>
        <taxon>Bacteria</taxon>
        <taxon>Pseudomonadati</taxon>
        <taxon>Pseudomonadota</taxon>
        <taxon>Gammaproteobacteria</taxon>
        <taxon>Alteromonadales</taxon>
        <taxon>Shewanellaceae</taxon>
        <taxon>Shewanella</taxon>
    </lineage>
</organism>
<dbReference type="RefSeq" id="WP_011759727.1">
    <property type="nucleotide sequence ID" value="NC_008700.1"/>
</dbReference>
<evidence type="ECO:0000256" key="1">
    <source>
        <dbReference type="ARBA" id="ARBA00004752"/>
    </source>
</evidence>
<evidence type="ECO:0000256" key="3">
    <source>
        <dbReference type="ARBA" id="ARBA00022679"/>
    </source>
</evidence>
<dbReference type="CDD" id="cd16913">
    <property type="entry name" value="YkuD_like"/>
    <property type="match status" value="1"/>
</dbReference>
<comment type="pathway">
    <text evidence="1 7">Cell wall biogenesis; peptidoglycan biosynthesis.</text>
</comment>
<keyword evidence="3" id="KW-0808">Transferase</keyword>
<sequence>MARVYWIFLLSLVTSAALGTQGSYSRQLMRDQASLLILAEPSLEIELSPLLRNFDTDSKSLERDYLKLKNAWHQLGVHSSPGDMDQSGKMGANRSETVESAHHQNATQDLNSRLIALEPNDRFLNTMNRLRHLLWLAEQPWQPIVLNGLLRPGDSHTEVVAIAKRLWLLGDMETEPGYALSRYDDEVAQGVKAFQHRHGLKQDAVIGPKTLYWLNLAPDTRAARLARDYLLQSRERQTLPSTYVLVNIPAFDLELVDDGEALMHSRVIVGKPSRKTPFIQSEISAVVVNPSWRVPRRLMRLDVLPKVRKDGSYLSRKGFIVWSREGEEVKETDDFFQSAAAGKFPYLLEQRPGPDNALGRFKLHFANEDNVYLHDTPDKHLFDEPMRALSSGCVRVEKINELSAWLANGRLADPRRWQQTLQTPQTTRWFTLKERLPVHFVYWTSWVDAEGKAQFREDIYGIAQNNQILAAK</sequence>
<gene>
    <name evidence="9" type="ordered locus">Sama_1612</name>
</gene>
<dbReference type="STRING" id="326297.Sama_1612"/>
<feature type="active site" description="Proton donor/acceptor" evidence="7">
    <location>
        <position position="374"/>
    </location>
</feature>
<comment type="similarity">
    <text evidence="2">Belongs to the YkuD family.</text>
</comment>
<keyword evidence="4 7" id="KW-0133">Cell shape</keyword>
<name>A1S613_SHEAM</name>
<dbReference type="Gene3D" id="2.40.440.10">
    <property type="entry name" value="L,D-transpeptidase catalytic domain-like"/>
    <property type="match status" value="1"/>
</dbReference>
<dbReference type="PANTHER" id="PTHR41533:SF1">
    <property type="entry name" value="L,D-TRANSPEPTIDASE YCBB-RELATED"/>
    <property type="match status" value="1"/>
</dbReference>
<dbReference type="PANTHER" id="PTHR41533">
    <property type="entry name" value="L,D-TRANSPEPTIDASE HI_1667-RELATED"/>
    <property type="match status" value="1"/>
</dbReference>
<dbReference type="HOGENOM" id="CLU_020360_5_0_6"/>
<dbReference type="Gene3D" id="1.10.101.10">
    <property type="entry name" value="PGBD-like superfamily/PGBD"/>
    <property type="match status" value="1"/>
</dbReference>
<dbReference type="Pfam" id="PF03734">
    <property type="entry name" value="YkuD"/>
    <property type="match status" value="1"/>
</dbReference>
<evidence type="ECO:0000256" key="2">
    <source>
        <dbReference type="ARBA" id="ARBA00005992"/>
    </source>
</evidence>
<evidence type="ECO:0000256" key="6">
    <source>
        <dbReference type="ARBA" id="ARBA00023316"/>
    </source>
</evidence>
<dbReference type="Pfam" id="PF01471">
    <property type="entry name" value="PG_binding_1"/>
    <property type="match status" value="1"/>
</dbReference>
<evidence type="ECO:0000256" key="5">
    <source>
        <dbReference type="ARBA" id="ARBA00022984"/>
    </source>
</evidence>
<dbReference type="GO" id="GO:0008360">
    <property type="term" value="P:regulation of cell shape"/>
    <property type="evidence" value="ECO:0007669"/>
    <property type="project" value="UniProtKB-UniRule"/>
</dbReference>
<dbReference type="InterPro" id="IPR038063">
    <property type="entry name" value="Transpep_catalytic_dom"/>
</dbReference>
<dbReference type="InterPro" id="IPR005490">
    <property type="entry name" value="LD_TPept_cat_dom"/>
</dbReference>
<dbReference type="GO" id="GO:0009252">
    <property type="term" value="P:peptidoglycan biosynthetic process"/>
    <property type="evidence" value="ECO:0007669"/>
    <property type="project" value="UniProtKB-UniPathway"/>
</dbReference>
<dbReference type="GO" id="GO:0016740">
    <property type="term" value="F:transferase activity"/>
    <property type="evidence" value="ECO:0007669"/>
    <property type="project" value="UniProtKB-KW"/>
</dbReference>
<dbReference type="PROSITE" id="PS52029">
    <property type="entry name" value="LD_TPASE"/>
    <property type="match status" value="1"/>
</dbReference>
<keyword evidence="10" id="KW-1185">Reference proteome</keyword>
<evidence type="ECO:0000313" key="9">
    <source>
        <dbReference type="EMBL" id="ABL99819.1"/>
    </source>
</evidence>
<dbReference type="AlphaFoldDB" id="A1S613"/>
<reference evidence="9 10" key="1">
    <citation type="submission" date="2006-12" db="EMBL/GenBank/DDBJ databases">
        <title>Complete sequence of Shewanella amazonensis SB2B.</title>
        <authorList>
            <consortium name="US DOE Joint Genome Institute"/>
            <person name="Copeland A."/>
            <person name="Lucas S."/>
            <person name="Lapidus A."/>
            <person name="Barry K."/>
            <person name="Detter J.C."/>
            <person name="Glavina del Rio T."/>
            <person name="Hammon N."/>
            <person name="Israni S."/>
            <person name="Dalin E."/>
            <person name="Tice H."/>
            <person name="Pitluck S."/>
            <person name="Munk A.C."/>
            <person name="Brettin T."/>
            <person name="Bruce D."/>
            <person name="Han C."/>
            <person name="Tapia R."/>
            <person name="Gilna P."/>
            <person name="Schmutz J."/>
            <person name="Larimer F."/>
            <person name="Land M."/>
            <person name="Hauser L."/>
            <person name="Kyrpides N."/>
            <person name="Mikhailova N."/>
            <person name="Fredrickson J."/>
            <person name="Richardson P."/>
        </authorList>
    </citation>
    <scope>NUCLEOTIDE SEQUENCE [LARGE SCALE GENOMIC DNA]</scope>
    <source>
        <strain evidence="10">ATCC BAA-1098 / SB2B</strain>
    </source>
</reference>
<protein>
    <submittedName>
        <fullName evidence="9">Peptidoglycan-binding domain 1</fullName>
    </submittedName>
</protein>
<dbReference type="GO" id="GO:0004180">
    <property type="term" value="F:carboxypeptidase activity"/>
    <property type="evidence" value="ECO:0007669"/>
    <property type="project" value="UniProtKB-ARBA"/>
</dbReference>
<evidence type="ECO:0000256" key="7">
    <source>
        <dbReference type="PROSITE-ProRule" id="PRU01373"/>
    </source>
</evidence>
<dbReference type="Proteomes" id="UP000009175">
    <property type="component" value="Chromosome"/>
</dbReference>
<evidence type="ECO:0000256" key="4">
    <source>
        <dbReference type="ARBA" id="ARBA00022960"/>
    </source>
</evidence>
<dbReference type="InterPro" id="IPR052905">
    <property type="entry name" value="LD-transpeptidase_YkuD-like"/>
</dbReference>
<feature type="domain" description="L,D-TPase catalytic" evidence="8">
    <location>
        <begin position="242"/>
        <end position="415"/>
    </location>
</feature>
<dbReference type="GO" id="GO:0071555">
    <property type="term" value="P:cell wall organization"/>
    <property type="evidence" value="ECO:0007669"/>
    <property type="project" value="UniProtKB-UniRule"/>
</dbReference>
<dbReference type="UniPathway" id="UPA00219"/>